<protein>
    <recommendedName>
        <fullName evidence="7">Post-GPI attachment to proteins factor 3</fullName>
    </recommendedName>
</protein>
<dbReference type="PANTHER" id="PTHR13148">
    <property type="entry name" value="PER1-RELATED"/>
    <property type="match status" value="1"/>
</dbReference>
<feature type="transmembrane region" description="Helical" evidence="7">
    <location>
        <begin position="225"/>
        <end position="246"/>
    </location>
</feature>
<dbReference type="Pfam" id="PF04080">
    <property type="entry name" value="Per1"/>
    <property type="match status" value="1"/>
</dbReference>
<dbReference type="InterPro" id="IPR007217">
    <property type="entry name" value="Per1-like"/>
</dbReference>
<keyword evidence="7" id="KW-0256">Endoplasmic reticulum</keyword>
<evidence type="ECO:0000256" key="2">
    <source>
        <dbReference type="ARBA" id="ARBA00022502"/>
    </source>
</evidence>
<evidence type="ECO:0000313" key="8">
    <source>
        <dbReference type="EMBL" id="KIY48237.1"/>
    </source>
</evidence>
<dbReference type="GO" id="GO:0006506">
    <property type="term" value="P:GPI anchor biosynthetic process"/>
    <property type="evidence" value="ECO:0007669"/>
    <property type="project" value="UniProtKB-KW"/>
</dbReference>
<dbReference type="AlphaFoldDB" id="A0A0D7AB52"/>
<comment type="function">
    <text evidence="7">Involved in the lipid remodeling steps of GPI-anchor maturation.</text>
</comment>
<feature type="signal peptide" evidence="7">
    <location>
        <begin position="1"/>
        <end position="17"/>
    </location>
</feature>
<comment type="caution">
    <text evidence="7">Lacks conserved residue(s) required for the propagation of feature annotation.</text>
</comment>
<keyword evidence="2 7" id="KW-0337">GPI-anchor biosynthesis</keyword>
<name>A0A0D7AB52_9AGAR</name>
<comment type="similarity">
    <text evidence="7">Belongs to the PGAP3 family.</text>
</comment>
<feature type="transmembrane region" description="Helical" evidence="7">
    <location>
        <begin position="126"/>
        <end position="146"/>
    </location>
</feature>
<feature type="transmembrane region" description="Helical" evidence="7">
    <location>
        <begin position="158"/>
        <end position="180"/>
    </location>
</feature>
<evidence type="ECO:0000256" key="3">
    <source>
        <dbReference type="ARBA" id="ARBA00022692"/>
    </source>
</evidence>
<dbReference type="Proteomes" id="UP000054144">
    <property type="component" value="Unassembled WGS sequence"/>
</dbReference>
<accession>A0A0D7AB52</accession>
<feature type="transmembrane region" description="Helical" evidence="7">
    <location>
        <begin position="201"/>
        <end position="219"/>
    </location>
</feature>
<dbReference type="GO" id="GO:0016788">
    <property type="term" value="F:hydrolase activity, acting on ester bonds"/>
    <property type="evidence" value="ECO:0007669"/>
    <property type="project" value="TreeGrafter"/>
</dbReference>
<organism evidence="8 9">
    <name type="scientific">Fistulina hepatica ATCC 64428</name>
    <dbReference type="NCBI Taxonomy" id="1128425"/>
    <lineage>
        <taxon>Eukaryota</taxon>
        <taxon>Fungi</taxon>
        <taxon>Dikarya</taxon>
        <taxon>Basidiomycota</taxon>
        <taxon>Agaricomycotina</taxon>
        <taxon>Agaricomycetes</taxon>
        <taxon>Agaricomycetidae</taxon>
        <taxon>Agaricales</taxon>
        <taxon>Fistulinaceae</taxon>
        <taxon>Fistulina</taxon>
    </lineage>
</organism>
<evidence type="ECO:0000256" key="1">
    <source>
        <dbReference type="ARBA" id="ARBA00004127"/>
    </source>
</evidence>
<keyword evidence="5 7" id="KW-1133">Transmembrane helix</keyword>
<keyword evidence="9" id="KW-1185">Reference proteome</keyword>
<evidence type="ECO:0000313" key="9">
    <source>
        <dbReference type="Proteomes" id="UP000054144"/>
    </source>
</evidence>
<proteinExistence type="inferred from homology"/>
<feature type="transmembrane region" description="Helical" evidence="7">
    <location>
        <begin position="298"/>
        <end position="317"/>
    </location>
</feature>
<evidence type="ECO:0000256" key="5">
    <source>
        <dbReference type="ARBA" id="ARBA00022989"/>
    </source>
</evidence>
<feature type="transmembrane region" description="Helical" evidence="7">
    <location>
        <begin position="266"/>
        <end position="286"/>
    </location>
</feature>
<feature type="chain" id="PRO_5016478559" description="Post-GPI attachment to proteins factor 3" evidence="7">
    <location>
        <begin position="18"/>
        <end position="330"/>
    </location>
</feature>
<gene>
    <name evidence="8" type="ORF">FISHEDRAFT_43589</name>
</gene>
<keyword evidence="4 7" id="KW-0732">Signal</keyword>
<dbReference type="GO" id="GO:0005789">
    <property type="term" value="C:endoplasmic reticulum membrane"/>
    <property type="evidence" value="ECO:0007669"/>
    <property type="project" value="UniProtKB-SubCell"/>
</dbReference>
<comment type="subcellular location">
    <subcellularLocation>
        <location evidence="1">Endomembrane system</location>
        <topology evidence="1">Multi-pass membrane protein</topology>
    </subcellularLocation>
    <subcellularLocation>
        <location evidence="7">Endoplasmic reticulum membrane</location>
        <topology evidence="7">Multi-pass membrane protein</topology>
    </subcellularLocation>
</comment>
<evidence type="ECO:0000256" key="7">
    <source>
        <dbReference type="RuleBase" id="RU365066"/>
    </source>
</evidence>
<keyword evidence="6 7" id="KW-0472">Membrane</keyword>
<evidence type="ECO:0000256" key="6">
    <source>
        <dbReference type="ARBA" id="ARBA00023136"/>
    </source>
</evidence>
<reference evidence="8 9" key="1">
    <citation type="journal article" date="2015" name="Fungal Genet. Biol.">
        <title>Evolution of novel wood decay mechanisms in Agaricales revealed by the genome sequences of Fistulina hepatica and Cylindrobasidium torrendii.</title>
        <authorList>
            <person name="Floudas D."/>
            <person name="Held B.W."/>
            <person name="Riley R."/>
            <person name="Nagy L.G."/>
            <person name="Koehler G."/>
            <person name="Ransdell A.S."/>
            <person name="Younus H."/>
            <person name="Chow J."/>
            <person name="Chiniquy J."/>
            <person name="Lipzen A."/>
            <person name="Tritt A."/>
            <person name="Sun H."/>
            <person name="Haridas S."/>
            <person name="LaButti K."/>
            <person name="Ohm R.A."/>
            <person name="Kues U."/>
            <person name="Blanchette R.A."/>
            <person name="Grigoriev I.V."/>
            <person name="Minto R.E."/>
            <person name="Hibbett D.S."/>
        </authorList>
    </citation>
    <scope>NUCLEOTIDE SEQUENCE [LARGE SCALE GENOMIC DNA]</scope>
    <source>
        <strain evidence="8 9">ATCC 64428</strain>
    </source>
</reference>
<dbReference type="EMBL" id="KN881851">
    <property type="protein sequence ID" value="KIY48237.1"/>
    <property type="molecule type" value="Genomic_DNA"/>
</dbReference>
<evidence type="ECO:0000256" key="4">
    <source>
        <dbReference type="ARBA" id="ARBA00022729"/>
    </source>
</evidence>
<dbReference type="OrthoDB" id="419770at2759"/>
<sequence length="330" mass="38047">MRGLISCLILCVGLALASSGDRAVEFRNCVDKCTVDACPRVLPLFLRLTMWTCPDDCKYTCMHAITDVAITSGFRVQQYYGKWPFWRLAGMQEPASVAFSLLNLWAHAYGGARIRKSIPDSHPMKVYYVMWSYVSINTWLWSAVFHTRDLPSTEKLDYFSAALTILCAFHYTVIRLFRLYPAYDAFSTSVSGKSRTTVRRLWNAVCMTAFIVHVTYLTLLPRFDYTYNMAFSLVIGMLHNALWLVYASPIRFQRFPLASTVYRPSFVNKAGVFVILTMASTLLELFDFPPFARVLDAHALWHLTTAPIAVYWYRFLLEDCRDEGWRHNKM</sequence>
<dbReference type="PANTHER" id="PTHR13148:SF0">
    <property type="entry name" value="POST-GPI ATTACHMENT TO PROTEINS FACTOR 3"/>
    <property type="match status" value="1"/>
</dbReference>
<keyword evidence="3 7" id="KW-0812">Transmembrane</keyword>